<comment type="subcellular location">
    <subcellularLocation>
        <location evidence="3">Cytoplasm</location>
    </subcellularLocation>
</comment>
<sequence length="210" mass="22520">MRTDPVLTLAQWFSPSFPIGAFAYSHGLEQAIADGRIVDAATLSDWIETVLRQGSGHNDAVFLAAAYHGDAVQIDAYARAFMASKERVMEADLQGDAFCKITTSLTGYDLRGLTYPVAVGRAACLADLPLHLTISMYLQALVSSLVSVGVRLIPIGQTEGHQIIATFAPLCSQIAEIAKAGDLATLTSTAFLSDIAAMRHETLTTRVFRT</sequence>
<comment type="caution">
    <text evidence="4">The sequence shown here is derived from an EMBL/GenBank/DDBJ whole genome shotgun (WGS) entry which is preliminary data.</text>
</comment>
<dbReference type="HAMAP" id="MF_01385">
    <property type="entry name" value="UreF"/>
    <property type="match status" value="1"/>
</dbReference>
<gene>
    <name evidence="3" type="primary">ureF</name>
    <name evidence="4" type="ORF">L0664_15045</name>
</gene>
<organism evidence="4 5">
    <name type="scientific">Octadecabacter dasysiphoniae</name>
    <dbReference type="NCBI Taxonomy" id="2909341"/>
    <lineage>
        <taxon>Bacteria</taxon>
        <taxon>Pseudomonadati</taxon>
        <taxon>Pseudomonadota</taxon>
        <taxon>Alphaproteobacteria</taxon>
        <taxon>Rhodobacterales</taxon>
        <taxon>Roseobacteraceae</taxon>
        <taxon>Octadecabacter</taxon>
    </lineage>
</organism>
<keyword evidence="1 3" id="KW-0996">Nickel insertion</keyword>
<dbReference type="Pfam" id="PF01730">
    <property type="entry name" value="UreF"/>
    <property type="match status" value="1"/>
</dbReference>
<keyword evidence="3" id="KW-0963">Cytoplasm</keyword>
<dbReference type="InterPro" id="IPR038277">
    <property type="entry name" value="UreF_sf"/>
</dbReference>
<dbReference type="PANTHER" id="PTHR33620">
    <property type="entry name" value="UREASE ACCESSORY PROTEIN F"/>
    <property type="match status" value="1"/>
</dbReference>
<dbReference type="Proteomes" id="UP001200557">
    <property type="component" value="Unassembled WGS sequence"/>
</dbReference>
<dbReference type="PIRSF" id="PIRSF009467">
    <property type="entry name" value="Ureas_acces_UreF"/>
    <property type="match status" value="1"/>
</dbReference>
<dbReference type="InterPro" id="IPR002639">
    <property type="entry name" value="UreF"/>
</dbReference>
<name>A0ABS9CYN3_9RHOB</name>
<evidence type="ECO:0000313" key="5">
    <source>
        <dbReference type="Proteomes" id="UP001200557"/>
    </source>
</evidence>
<comment type="similarity">
    <text evidence="3">Belongs to the UreF family.</text>
</comment>
<evidence type="ECO:0000256" key="3">
    <source>
        <dbReference type="HAMAP-Rule" id="MF_01385"/>
    </source>
</evidence>
<protein>
    <recommendedName>
        <fullName evidence="3">Urease accessory protein UreF</fullName>
    </recommendedName>
</protein>
<comment type="subunit">
    <text evidence="3">UreD, UreF and UreG form a complex that acts as a GTP-hydrolysis-dependent molecular chaperone, activating the urease apoprotein by helping to assemble the nickel containing metallocenter of UreC. The UreE protein probably delivers the nickel.</text>
</comment>
<reference evidence="4 5" key="1">
    <citation type="submission" date="2022-01" db="EMBL/GenBank/DDBJ databases">
        <title>Octadecabacter sp. nov., isolated from a marine alga.</title>
        <authorList>
            <person name="Jin M.S."/>
            <person name="Kim H.M."/>
            <person name="Han D.M."/>
            <person name="Jung J.J."/>
            <person name="Jeon C.O."/>
        </authorList>
    </citation>
    <scope>NUCLEOTIDE SEQUENCE [LARGE SCALE GENOMIC DNA]</scope>
    <source>
        <strain evidence="4 5">G9-8</strain>
    </source>
</reference>
<dbReference type="PANTHER" id="PTHR33620:SF1">
    <property type="entry name" value="UREASE ACCESSORY PROTEIN F"/>
    <property type="match status" value="1"/>
</dbReference>
<comment type="function">
    <text evidence="3">Required for maturation of urease via the functional incorporation of the urease nickel metallocenter.</text>
</comment>
<evidence type="ECO:0000256" key="2">
    <source>
        <dbReference type="ARBA" id="ARBA00023186"/>
    </source>
</evidence>
<keyword evidence="5" id="KW-1185">Reference proteome</keyword>
<dbReference type="EMBL" id="JAKGAQ010000004">
    <property type="protein sequence ID" value="MCF2872390.1"/>
    <property type="molecule type" value="Genomic_DNA"/>
</dbReference>
<accession>A0ABS9CYN3</accession>
<proteinExistence type="inferred from homology"/>
<evidence type="ECO:0000256" key="1">
    <source>
        <dbReference type="ARBA" id="ARBA00022988"/>
    </source>
</evidence>
<evidence type="ECO:0000313" key="4">
    <source>
        <dbReference type="EMBL" id="MCF2872390.1"/>
    </source>
</evidence>
<keyword evidence="2 3" id="KW-0143">Chaperone</keyword>
<dbReference type="Gene3D" id="1.10.4190.10">
    <property type="entry name" value="Urease accessory protein UreF"/>
    <property type="match status" value="1"/>
</dbReference>